<evidence type="ECO:0000313" key="2">
    <source>
        <dbReference type="Proteomes" id="UP000061603"/>
    </source>
</evidence>
<protein>
    <submittedName>
        <fullName evidence="1">Uncharacterized protein</fullName>
    </submittedName>
</protein>
<dbReference type="RefSeq" id="WP_202636201.1">
    <property type="nucleotide sequence ID" value="NZ_CP010554.1"/>
</dbReference>
<evidence type="ECO:0000313" key="1">
    <source>
        <dbReference type="EMBL" id="AJP47911.1"/>
    </source>
</evidence>
<dbReference type="KEGG" id="rbu:PG1C_04365"/>
<keyword evidence="2" id="KW-1185">Reference proteome</keyword>
<dbReference type="EMBL" id="CP010554">
    <property type="protein sequence ID" value="AJP47911.1"/>
    <property type="molecule type" value="Genomic_DNA"/>
</dbReference>
<gene>
    <name evidence="1" type="ORF">PG1C_04365</name>
</gene>
<organism evidence="1 2">
    <name type="scientific">Rugosibacter aromaticivorans</name>
    <dbReference type="NCBI Taxonomy" id="1565605"/>
    <lineage>
        <taxon>Bacteria</taxon>
        <taxon>Pseudomonadati</taxon>
        <taxon>Pseudomonadota</taxon>
        <taxon>Betaproteobacteria</taxon>
        <taxon>Nitrosomonadales</taxon>
        <taxon>Sterolibacteriaceae</taxon>
        <taxon>Rugosibacter</taxon>
    </lineage>
</organism>
<accession>A0A0C5JKK3</accession>
<name>A0A0C5JKK3_9PROT</name>
<sequence>MDYLKYFLPSAVLTLTGIGVLAGGVWVWMGLALFAVMAIPDILMGFDFSVRRMSTPGALFMLFSRSCRLPFFGLPTGFS</sequence>
<dbReference type="AlphaFoldDB" id="A0A0C5JKK3"/>
<dbReference type="HOGENOM" id="CLU_2603636_0_0_4"/>
<proteinExistence type="predicted"/>
<dbReference type="Proteomes" id="UP000061603">
    <property type="component" value="Chromosome"/>
</dbReference>
<reference evidence="1 2" key="1">
    <citation type="journal article" date="2015" name="Genome Announc.">
        <title>Complete Genome Sequence of a Novel Bacterium within the Family Rhodocyclaceae That Degrades Polycyclic Aromatic Hydrocarbons.</title>
        <authorList>
            <person name="Singleton D.R."/>
            <person name="Dickey A.N."/>
            <person name="Scholl E.H."/>
            <person name="Wright F.A."/>
            <person name="Aitken M.D."/>
        </authorList>
    </citation>
    <scope>NUCLEOTIDE SEQUENCE [LARGE SCALE GENOMIC DNA]</scope>
    <source>
        <strain evidence="2">PG1-Ca6</strain>
    </source>
</reference>